<comment type="caution">
    <text evidence="2">The sequence shown here is derived from an EMBL/GenBank/DDBJ whole genome shotgun (WGS) entry which is preliminary data.</text>
</comment>
<gene>
    <name evidence="2" type="ORF">HRR37_05925</name>
</gene>
<dbReference type="AlphaFoldDB" id="A0A7V7RH81"/>
<reference evidence="2 3" key="1">
    <citation type="submission" date="2020-05" db="EMBL/GenBank/DDBJ databases">
        <title>The draft genome of Cronobacter sakazakii strain 145005.</title>
        <authorList>
            <person name="Yang J."/>
            <person name="Liu L."/>
            <person name="Feng Y."/>
            <person name="Zong Z."/>
        </authorList>
    </citation>
    <scope>NUCLEOTIDE SEQUENCE [LARGE SCALE GENOMIC DNA]</scope>
    <source>
        <strain evidence="2 3">145005</strain>
    </source>
</reference>
<sequence length="141" mass="15483">MKKAALFFLLAIFVCPLAQSRECSKEKAEAAENAVDNLKTWAEVYESYRNYLPCDEGSIGEGYSEAIIRLLVDRWSELPALDALGKRSAPFERWVLSHIDSTLGSDDLQKVSDTAKTQCPSGHTALCEKIAVAASKVINEG</sequence>
<keyword evidence="1" id="KW-0732">Signal</keyword>
<feature type="signal peptide" evidence="1">
    <location>
        <begin position="1"/>
        <end position="20"/>
    </location>
</feature>
<dbReference type="Proteomes" id="UP000548673">
    <property type="component" value="Unassembled WGS sequence"/>
</dbReference>
<evidence type="ECO:0000313" key="3">
    <source>
        <dbReference type="Proteomes" id="UP000548673"/>
    </source>
</evidence>
<evidence type="ECO:0000313" key="2">
    <source>
        <dbReference type="EMBL" id="NYV41939.1"/>
    </source>
</evidence>
<dbReference type="KEGG" id="csj:CSK29544_00915"/>
<protein>
    <submittedName>
        <fullName evidence="2">Uncharacterized protein</fullName>
    </submittedName>
</protein>
<proteinExistence type="predicted"/>
<dbReference type="RefSeq" id="WP_007891080.1">
    <property type="nucleotide sequence ID" value="NZ_CP011047.1"/>
</dbReference>
<name>A0A7V7RH81_CROSK</name>
<feature type="chain" id="PRO_5041102161" evidence="1">
    <location>
        <begin position="21"/>
        <end position="141"/>
    </location>
</feature>
<accession>A0A7V7RH81</accession>
<evidence type="ECO:0000256" key="1">
    <source>
        <dbReference type="SAM" id="SignalP"/>
    </source>
</evidence>
<dbReference type="GeneID" id="56732623"/>
<dbReference type="EMBL" id="JABTXY010000023">
    <property type="protein sequence ID" value="NYV41939.1"/>
    <property type="molecule type" value="Genomic_DNA"/>
</dbReference>
<organism evidence="2 3">
    <name type="scientific">Cronobacter sakazakii</name>
    <name type="common">Enterobacter sakazakii</name>
    <dbReference type="NCBI Taxonomy" id="28141"/>
    <lineage>
        <taxon>Bacteria</taxon>
        <taxon>Pseudomonadati</taxon>
        <taxon>Pseudomonadota</taxon>
        <taxon>Gammaproteobacteria</taxon>
        <taxon>Enterobacterales</taxon>
        <taxon>Enterobacteriaceae</taxon>
        <taxon>Cronobacter</taxon>
    </lineage>
</organism>